<dbReference type="OrthoDB" id="3675244at2"/>
<name>A0A1V2JKB9_PSEAZ</name>
<feature type="signal peptide" evidence="5">
    <location>
        <begin position="1"/>
        <end position="28"/>
    </location>
</feature>
<evidence type="ECO:0000256" key="3">
    <source>
        <dbReference type="ARBA" id="ARBA00022729"/>
    </source>
</evidence>
<dbReference type="InterPro" id="IPR014756">
    <property type="entry name" value="Ig_E-set"/>
</dbReference>
<dbReference type="GeneID" id="57376332"/>
<dbReference type="GO" id="GO:0008061">
    <property type="term" value="F:chitin binding"/>
    <property type="evidence" value="ECO:0007669"/>
    <property type="project" value="UniProtKB-KW"/>
</dbReference>
<evidence type="ECO:0000259" key="6">
    <source>
        <dbReference type="SMART" id="SM00495"/>
    </source>
</evidence>
<keyword evidence="8" id="KW-1185">Reference proteome</keyword>
<dbReference type="InterPro" id="IPR004302">
    <property type="entry name" value="Cellulose/chitin-bd_N"/>
</dbReference>
<reference evidence="7 8" key="1">
    <citation type="submission" date="2016-10" db="EMBL/GenBank/DDBJ databases">
        <title>Pseudomonas lactis sp. nov. and Pseudomonas paralactis sp. nov., isolated from bovine raw milk.</title>
        <authorList>
            <person name="Von Neubeck M."/>
            <person name="Huptas C."/>
            <person name="Glueck C."/>
            <person name="Krewinkel M."/>
            <person name="Stoeckel M."/>
            <person name="Stressler T."/>
            <person name="Fischer L."/>
            <person name="Hinrichs J."/>
            <person name="Scherer S."/>
            <person name="Wenning M."/>
        </authorList>
    </citation>
    <scope>NUCLEOTIDE SEQUENCE [LARGE SCALE GENOMIC DNA]</scope>
    <source>
        <strain evidence="7 8">DSM 18862</strain>
    </source>
</reference>
<protein>
    <submittedName>
        <fullName evidence="7">Chitin-binding protein</fullName>
    </submittedName>
</protein>
<feature type="chain" id="PRO_5010696600" evidence="5">
    <location>
        <begin position="29"/>
        <end position="495"/>
    </location>
</feature>
<dbReference type="GO" id="GO:0005576">
    <property type="term" value="C:extracellular region"/>
    <property type="evidence" value="ECO:0007669"/>
    <property type="project" value="InterPro"/>
</dbReference>
<dbReference type="RefSeq" id="WP_071494386.1">
    <property type="nucleotide sequence ID" value="NZ_LT629702.1"/>
</dbReference>
<dbReference type="SUPFAM" id="SSF51055">
    <property type="entry name" value="Carbohydrate binding domain"/>
    <property type="match status" value="1"/>
</dbReference>
<dbReference type="CDD" id="cd12214">
    <property type="entry name" value="ChiA1_BD"/>
    <property type="match status" value="1"/>
</dbReference>
<dbReference type="Gene3D" id="2.70.50.50">
    <property type="entry name" value="chitin-binding protein cbp21"/>
    <property type="match status" value="1"/>
</dbReference>
<dbReference type="PANTHER" id="PTHR34823:SF1">
    <property type="entry name" value="CHITIN-BINDING TYPE-4 DOMAIN-CONTAINING PROTEIN"/>
    <property type="match status" value="1"/>
</dbReference>
<comment type="caution">
    <text evidence="7">The sequence shown here is derived from an EMBL/GenBank/DDBJ whole genome shotgun (WGS) entry which is preliminary data.</text>
</comment>
<gene>
    <name evidence="7" type="ORF">BLL37_13065</name>
</gene>
<dbReference type="GO" id="GO:0005975">
    <property type="term" value="P:carbohydrate metabolic process"/>
    <property type="evidence" value="ECO:0007669"/>
    <property type="project" value="InterPro"/>
</dbReference>
<evidence type="ECO:0000256" key="2">
    <source>
        <dbReference type="ARBA" id="ARBA00022669"/>
    </source>
</evidence>
<dbReference type="InterPro" id="IPR036573">
    <property type="entry name" value="CBM_sf_5/12"/>
</dbReference>
<dbReference type="EMBL" id="MNPV01000003">
    <property type="protein sequence ID" value="ONH45898.1"/>
    <property type="molecule type" value="Genomic_DNA"/>
</dbReference>
<dbReference type="Gene3D" id="3.30.70.2150">
    <property type="match status" value="1"/>
</dbReference>
<dbReference type="Gene3D" id="2.10.10.20">
    <property type="entry name" value="Carbohydrate-binding module superfamily 5/12"/>
    <property type="match status" value="1"/>
</dbReference>
<dbReference type="CDD" id="cd21177">
    <property type="entry name" value="LPMO_AA10"/>
    <property type="match status" value="1"/>
</dbReference>
<dbReference type="GO" id="GO:0004553">
    <property type="term" value="F:hydrolase activity, hydrolyzing O-glycosyl compounds"/>
    <property type="evidence" value="ECO:0007669"/>
    <property type="project" value="InterPro"/>
</dbReference>
<keyword evidence="3 5" id="KW-0732">Signal</keyword>
<evidence type="ECO:0000256" key="4">
    <source>
        <dbReference type="ARBA" id="ARBA00022801"/>
    </source>
</evidence>
<dbReference type="Proteomes" id="UP000188559">
    <property type="component" value="Unassembled WGS sequence"/>
</dbReference>
<dbReference type="PANTHER" id="PTHR34823">
    <property type="entry name" value="GLCNAC-BINDING PROTEIN A"/>
    <property type="match status" value="1"/>
</dbReference>
<dbReference type="GO" id="GO:0030246">
    <property type="term" value="F:carbohydrate binding"/>
    <property type="evidence" value="ECO:0007669"/>
    <property type="project" value="InterPro"/>
</dbReference>
<evidence type="ECO:0000256" key="5">
    <source>
        <dbReference type="SAM" id="SignalP"/>
    </source>
</evidence>
<evidence type="ECO:0000313" key="8">
    <source>
        <dbReference type="Proteomes" id="UP000188559"/>
    </source>
</evidence>
<dbReference type="Pfam" id="PF03067">
    <property type="entry name" value="LPMO_10"/>
    <property type="match status" value="1"/>
</dbReference>
<dbReference type="InterPro" id="IPR041029">
    <property type="entry name" value="GbpA_2"/>
</dbReference>
<accession>A0A1V2JKB9</accession>
<dbReference type="SUPFAM" id="SSF81296">
    <property type="entry name" value="E set domains"/>
    <property type="match status" value="1"/>
</dbReference>
<proteinExistence type="predicted"/>
<organism evidence="7 8">
    <name type="scientific">Pseudomonas azotoformans</name>
    <dbReference type="NCBI Taxonomy" id="47878"/>
    <lineage>
        <taxon>Bacteria</taxon>
        <taxon>Pseudomonadati</taxon>
        <taxon>Pseudomonadota</taxon>
        <taxon>Gammaproteobacteria</taxon>
        <taxon>Pseudomonadales</taxon>
        <taxon>Pseudomonadaceae</taxon>
        <taxon>Pseudomonas</taxon>
    </lineage>
</organism>
<dbReference type="InterPro" id="IPR051024">
    <property type="entry name" value="GlcNAc_Chitin_IntDeg"/>
</dbReference>
<keyword evidence="2" id="KW-0147">Chitin-binding</keyword>
<dbReference type="InterPro" id="IPR003610">
    <property type="entry name" value="CBM5/12"/>
</dbReference>
<keyword evidence="4" id="KW-0378">Hydrolase</keyword>
<evidence type="ECO:0000313" key="7">
    <source>
        <dbReference type="EMBL" id="ONH45898.1"/>
    </source>
</evidence>
<dbReference type="SMART" id="SM00495">
    <property type="entry name" value="ChtBD3"/>
    <property type="match status" value="1"/>
</dbReference>
<dbReference type="AlphaFoldDB" id="A0A1V2JKB9"/>
<dbReference type="Pfam" id="PF18416">
    <property type="entry name" value="GbpA_2"/>
    <property type="match status" value="1"/>
</dbReference>
<evidence type="ECO:0000256" key="1">
    <source>
        <dbReference type="ARBA" id="ARBA00022525"/>
    </source>
</evidence>
<feature type="domain" description="Chitin-binding type-3" evidence="6">
    <location>
        <begin position="441"/>
        <end position="491"/>
    </location>
</feature>
<keyword evidence="1" id="KW-0964">Secreted</keyword>
<sequence>MNHLQRYANALIKWMLAAAFIGPALVFAHGAVDIPIAKQVHCKTLPDFWSGSPSDAGCAAVDAKSGPYPGQQWNEVAKLIAAPGYNDPDIVKREVPDGQLCSAADSKKDGLNLVLPYWYRIDVTPVNGMMDVRIIGTAPHVPSFAKVYLTKPGFNPAASPLTWNDLVLLHTEQLTVAQTNWGNEPPAISASGFFKFKVPVPAGQVGPATLFVQWQRIDPAGEGFYNCSDINLVDAAIPGAFFDLGQFIEPIMDTLKAGDSVHFRILDNTPAAKEAVDITLPITTANLDPKIWGAQLANQINPSIARVGEKQGNNIVFNSTNPRANSVFALAKGYSKAMAIIPGGGPAPTPTAQITGPTRLIAGQTYTFHGKLNNAQNTPQYTWAPVVDTTVVNQADVTGTAPRIVQPTNYTVRLNARDGNTGPTYQATYAITVEPANSGGYPPYQPGTAYQAGDKVSHNGSNYECKPWPATGWCSLPAYEPGHANGNWVNAWNKL</sequence>
<dbReference type="Pfam" id="PF02839">
    <property type="entry name" value="CBM_5_12"/>
    <property type="match status" value="1"/>
</dbReference>